<keyword evidence="3" id="KW-1185">Reference proteome</keyword>
<sequence>FGFHSRKQSKEHQRKEEAKQQPLLTGVRCPGVVATIARVAQVLPYKSPWNLAPISLLFLSRMTCLPIAEETAQAAAGHSPFQFLFEFLDPSFHLSFRLLCCFKLTFQHLLLPGELVYLCN</sequence>
<evidence type="ECO:0000313" key="3">
    <source>
        <dbReference type="Proteomes" id="UP000472272"/>
    </source>
</evidence>
<dbReference type="AlphaFoldDB" id="A0A670JP36"/>
<feature type="compositionally biased region" description="Basic and acidic residues" evidence="1">
    <location>
        <begin position="8"/>
        <end position="19"/>
    </location>
</feature>
<accession>A0A670JP36</accession>
<protein>
    <submittedName>
        <fullName evidence="2">Uncharacterized protein</fullName>
    </submittedName>
</protein>
<dbReference type="Proteomes" id="UP000472272">
    <property type="component" value="Chromosome 14"/>
</dbReference>
<evidence type="ECO:0000256" key="1">
    <source>
        <dbReference type="SAM" id="MobiDB-lite"/>
    </source>
</evidence>
<dbReference type="Ensembl" id="ENSPMRT00000027229.1">
    <property type="protein sequence ID" value="ENSPMRP00000025650.1"/>
    <property type="gene ID" value="ENSPMRG00000016617.1"/>
</dbReference>
<reference evidence="2" key="3">
    <citation type="submission" date="2025-09" db="UniProtKB">
        <authorList>
            <consortium name="Ensembl"/>
        </authorList>
    </citation>
    <scope>IDENTIFICATION</scope>
</reference>
<reference evidence="2" key="2">
    <citation type="submission" date="2025-08" db="UniProtKB">
        <authorList>
            <consortium name="Ensembl"/>
        </authorList>
    </citation>
    <scope>IDENTIFICATION</scope>
</reference>
<name>A0A670JP36_PODMU</name>
<reference evidence="2 3" key="1">
    <citation type="journal article" date="2019" name="Proc. Natl. Acad. Sci. U.S.A.">
        <title>Regulatory changes in pterin and carotenoid genes underlie balanced color polymorphisms in the wall lizard.</title>
        <authorList>
            <person name="Andrade P."/>
            <person name="Pinho C."/>
            <person name="Perez I de Lanuza G."/>
            <person name="Afonso S."/>
            <person name="Brejcha J."/>
            <person name="Rubin C.J."/>
            <person name="Wallerman O."/>
            <person name="Pereira P."/>
            <person name="Sabatino S.J."/>
            <person name="Bellati A."/>
            <person name="Pellitteri-Rosa D."/>
            <person name="Bosakova Z."/>
            <person name="Bunikis I."/>
            <person name="Carretero M.A."/>
            <person name="Feiner N."/>
            <person name="Marsik P."/>
            <person name="Pauperio F."/>
            <person name="Salvi D."/>
            <person name="Soler L."/>
            <person name="While G.M."/>
            <person name="Uller T."/>
            <person name="Font E."/>
            <person name="Andersson L."/>
            <person name="Carneiro M."/>
        </authorList>
    </citation>
    <scope>NUCLEOTIDE SEQUENCE</scope>
</reference>
<feature type="region of interest" description="Disordered" evidence="1">
    <location>
        <begin position="1"/>
        <end position="21"/>
    </location>
</feature>
<organism evidence="2 3">
    <name type="scientific">Podarcis muralis</name>
    <name type="common">Wall lizard</name>
    <name type="synonym">Lacerta muralis</name>
    <dbReference type="NCBI Taxonomy" id="64176"/>
    <lineage>
        <taxon>Eukaryota</taxon>
        <taxon>Metazoa</taxon>
        <taxon>Chordata</taxon>
        <taxon>Craniata</taxon>
        <taxon>Vertebrata</taxon>
        <taxon>Euteleostomi</taxon>
        <taxon>Lepidosauria</taxon>
        <taxon>Squamata</taxon>
        <taxon>Bifurcata</taxon>
        <taxon>Unidentata</taxon>
        <taxon>Episquamata</taxon>
        <taxon>Laterata</taxon>
        <taxon>Lacertibaenia</taxon>
        <taxon>Lacertidae</taxon>
        <taxon>Podarcis</taxon>
    </lineage>
</organism>
<evidence type="ECO:0000313" key="2">
    <source>
        <dbReference type="Ensembl" id="ENSPMRP00000025650.1"/>
    </source>
</evidence>
<proteinExistence type="predicted"/>